<accession>A0A382BD11</accession>
<dbReference type="PANTHER" id="PTHR43448:SF7">
    <property type="entry name" value="4-HYDROXYBENZOATE SOLANESYLTRANSFERASE"/>
    <property type="match status" value="1"/>
</dbReference>
<reference evidence="12" key="1">
    <citation type="submission" date="2018-05" db="EMBL/GenBank/DDBJ databases">
        <authorList>
            <person name="Lanie J.A."/>
            <person name="Ng W.-L."/>
            <person name="Kazmierczak K.M."/>
            <person name="Andrzejewski T.M."/>
            <person name="Davidsen T.M."/>
            <person name="Wayne K.J."/>
            <person name="Tettelin H."/>
            <person name="Glass J.I."/>
            <person name="Rusch D."/>
            <person name="Podicherti R."/>
            <person name="Tsui H.-C.T."/>
            <person name="Winkler M.E."/>
        </authorList>
    </citation>
    <scope>NUCLEOTIDE SEQUENCE</scope>
</reference>
<sequence>MDEGVEPGQTVIERPGGTMGLVNDYVTLTKPPIIVLLVITAIGGMFLAAEGIPSLQTLALVSVGGALGAGGANAINHFLDQDIDAIMSRTVQRPVASHRVQPMSALVFGIALNVGAFFVLTYWVNLLSASLTLAATLFYVLVYTGWLKRNTPQNIVIGGAAGAIPPMVGWAAVTGSVDLPALYLFSIVFFWTPPHFWALALMIQDDYQEAGVPMLPVVVGEERTAQNIFIYSLALVALTLLFGASDAVGLVYLTSAAALGAGFIYLAWKLKLDYSIRKAKHLYLYSLLYLALLFAVMLADGVYRF</sequence>
<keyword evidence="4" id="KW-0808">Transferase</keyword>
<evidence type="ECO:0000256" key="1">
    <source>
        <dbReference type="ARBA" id="ARBA00004651"/>
    </source>
</evidence>
<organism evidence="12">
    <name type="scientific">marine metagenome</name>
    <dbReference type="NCBI Taxonomy" id="408172"/>
    <lineage>
        <taxon>unclassified sequences</taxon>
        <taxon>metagenomes</taxon>
        <taxon>ecological metagenomes</taxon>
    </lineage>
</organism>
<evidence type="ECO:0000256" key="4">
    <source>
        <dbReference type="ARBA" id="ARBA00022679"/>
    </source>
</evidence>
<feature type="transmembrane region" description="Helical" evidence="11">
    <location>
        <begin position="155"/>
        <end position="175"/>
    </location>
</feature>
<evidence type="ECO:0000256" key="10">
    <source>
        <dbReference type="ARBA" id="ARBA00042475"/>
    </source>
</evidence>
<keyword evidence="3" id="KW-1003">Cell membrane</keyword>
<dbReference type="GO" id="GO:0006783">
    <property type="term" value="P:heme biosynthetic process"/>
    <property type="evidence" value="ECO:0007669"/>
    <property type="project" value="UniProtKB-KW"/>
</dbReference>
<name>A0A382BD11_9ZZZZ</name>
<dbReference type="NCBIfam" id="NF003349">
    <property type="entry name" value="PRK04375.1-2"/>
    <property type="match status" value="1"/>
</dbReference>
<dbReference type="Gene3D" id="1.10.357.140">
    <property type="entry name" value="UbiA prenyltransferase"/>
    <property type="match status" value="1"/>
</dbReference>
<dbReference type="GO" id="GO:0005886">
    <property type="term" value="C:plasma membrane"/>
    <property type="evidence" value="ECO:0007669"/>
    <property type="project" value="UniProtKB-SubCell"/>
</dbReference>
<keyword evidence="5 11" id="KW-0812">Transmembrane</keyword>
<keyword evidence="6 11" id="KW-1133">Transmembrane helix</keyword>
<evidence type="ECO:0000256" key="6">
    <source>
        <dbReference type="ARBA" id="ARBA00022989"/>
    </source>
</evidence>
<dbReference type="EMBL" id="UINC01029250">
    <property type="protein sequence ID" value="SVB11658.1"/>
    <property type="molecule type" value="Genomic_DNA"/>
</dbReference>
<proteinExistence type="inferred from homology"/>
<dbReference type="InterPro" id="IPR006369">
    <property type="entry name" value="Protohaem_IX_farnesylTrfase"/>
</dbReference>
<evidence type="ECO:0000256" key="2">
    <source>
        <dbReference type="ARBA" id="ARBA00004919"/>
    </source>
</evidence>
<dbReference type="CDD" id="cd13957">
    <property type="entry name" value="PT_UbiA_Cox10"/>
    <property type="match status" value="1"/>
</dbReference>
<dbReference type="AlphaFoldDB" id="A0A382BD11"/>
<evidence type="ECO:0000256" key="11">
    <source>
        <dbReference type="SAM" id="Phobius"/>
    </source>
</evidence>
<feature type="transmembrane region" description="Helical" evidence="11">
    <location>
        <begin position="224"/>
        <end position="244"/>
    </location>
</feature>
<feature type="transmembrane region" description="Helical" evidence="11">
    <location>
        <begin position="181"/>
        <end position="203"/>
    </location>
</feature>
<dbReference type="NCBIfam" id="TIGR01473">
    <property type="entry name" value="cyoE_ctaB"/>
    <property type="match status" value="1"/>
</dbReference>
<dbReference type="InterPro" id="IPR000537">
    <property type="entry name" value="UbiA_prenyltransferase"/>
</dbReference>
<keyword evidence="8 11" id="KW-0472">Membrane</keyword>
<feature type="transmembrane region" description="Helical" evidence="11">
    <location>
        <begin position="126"/>
        <end position="143"/>
    </location>
</feature>
<evidence type="ECO:0000256" key="9">
    <source>
        <dbReference type="ARBA" id="ARBA00040810"/>
    </source>
</evidence>
<evidence type="ECO:0000256" key="5">
    <source>
        <dbReference type="ARBA" id="ARBA00022692"/>
    </source>
</evidence>
<dbReference type="GO" id="GO:0008495">
    <property type="term" value="F:protoheme IX farnesyltransferase activity"/>
    <property type="evidence" value="ECO:0007669"/>
    <property type="project" value="InterPro"/>
</dbReference>
<dbReference type="FunFam" id="1.10.357.140:FF:000001">
    <property type="entry name" value="Protoheme IX farnesyltransferase"/>
    <property type="match status" value="1"/>
</dbReference>
<feature type="transmembrane region" description="Helical" evidence="11">
    <location>
        <begin position="250"/>
        <end position="270"/>
    </location>
</feature>
<evidence type="ECO:0000256" key="8">
    <source>
        <dbReference type="ARBA" id="ARBA00023136"/>
    </source>
</evidence>
<protein>
    <recommendedName>
        <fullName evidence="9">Protoheme IX farnesyltransferase</fullName>
    </recommendedName>
    <alternativeName>
        <fullName evidence="10">Heme B farnesyltransferase</fullName>
    </alternativeName>
</protein>
<evidence type="ECO:0000256" key="3">
    <source>
        <dbReference type="ARBA" id="ARBA00022475"/>
    </source>
</evidence>
<keyword evidence="7" id="KW-0350">Heme biosynthesis</keyword>
<comment type="pathway">
    <text evidence="2">Porphyrin-containing compound metabolism; heme O biosynthesis; heme O from protoheme: step 1/1.</text>
</comment>
<feature type="transmembrane region" description="Helical" evidence="11">
    <location>
        <begin position="100"/>
        <end position="120"/>
    </location>
</feature>
<comment type="subcellular location">
    <subcellularLocation>
        <location evidence="1">Cell membrane</location>
        <topology evidence="1">Multi-pass membrane protein</topology>
    </subcellularLocation>
</comment>
<feature type="transmembrane region" description="Helical" evidence="11">
    <location>
        <begin position="33"/>
        <end position="52"/>
    </location>
</feature>
<dbReference type="Pfam" id="PF01040">
    <property type="entry name" value="UbiA"/>
    <property type="match status" value="1"/>
</dbReference>
<evidence type="ECO:0000256" key="7">
    <source>
        <dbReference type="ARBA" id="ARBA00023133"/>
    </source>
</evidence>
<feature type="transmembrane region" description="Helical" evidence="11">
    <location>
        <begin position="282"/>
        <end position="303"/>
    </location>
</feature>
<feature type="transmembrane region" description="Helical" evidence="11">
    <location>
        <begin position="58"/>
        <end position="79"/>
    </location>
</feature>
<dbReference type="PANTHER" id="PTHR43448">
    <property type="entry name" value="PROTOHEME IX FARNESYLTRANSFERASE, MITOCHONDRIAL"/>
    <property type="match status" value="1"/>
</dbReference>
<dbReference type="InterPro" id="IPR044878">
    <property type="entry name" value="UbiA_sf"/>
</dbReference>
<evidence type="ECO:0000313" key="12">
    <source>
        <dbReference type="EMBL" id="SVB11658.1"/>
    </source>
</evidence>
<gene>
    <name evidence="12" type="ORF">METZ01_LOCUS164512</name>
</gene>
<dbReference type="HAMAP" id="MF_00154">
    <property type="entry name" value="CyoE_CtaB"/>
    <property type="match status" value="1"/>
</dbReference>